<evidence type="ECO:0000313" key="2">
    <source>
        <dbReference type="Proteomes" id="UP001064048"/>
    </source>
</evidence>
<organism evidence="1 2">
    <name type="scientific">Choristoneura fumiferana</name>
    <name type="common">Spruce budworm moth</name>
    <name type="synonym">Archips fumiferana</name>
    <dbReference type="NCBI Taxonomy" id="7141"/>
    <lineage>
        <taxon>Eukaryota</taxon>
        <taxon>Metazoa</taxon>
        <taxon>Ecdysozoa</taxon>
        <taxon>Arthropoda</taxon>
        <taxon>Hexapoda</taxon>
        <taxon>Insecta</taxon>
        <taxon>Pterygota</taxon>
        <taxon>Neoptera</taxon>
        <taxon>Endopterygota</taxon>
        <taxon>Lepidoptera</taxon>
        <taxon>Glossata</taxon>
        <taxon>Ditrysia</taxon>
        <taxon>Tortricoidea</taxon>
        <taxon>Tortricidae</taxon>
        <taxon>Tortricinae</taxon>
        <taxon>Choristoneura</taxon>
    </lineage>
</organism>
<keyword evidence="2" id="KW-1185">Reference proteome</keyword>
<comment type="caution">
    <text evidence="1">The sequence shown here is derived from an EMBL/GenBank/DDBJ whole genome shotgun (WGS) entry which is preliminary data.</text>
</comment>
<sequence>MKVEDSFIVEKMASTTITEHKYSFENLKDYPPVINGRINALKFLEATVELLRIVESLGKLFAPVRYDMEGNITKIKKLHVTDKSCLLELMLDECSKGKPVATEGLLWLNRALGEAYVQQWMPFG</sequence>
<dbReference type="Proteomes" id="UP001064048">
    <property type="component" value="Chromosome 5"/>
</dbReference>
<proteinExistence type="predicted"/>
<reference evidence="1 2" key="1">
    <citation type="journal article" date="2022" name="Genome Biol. Evol.">
        <title>The Spruce Budworm Genome: Reconstructing the Evolutionary History of Antifreeze Proteins.</title>
        <authorList>
            <person name="Beliveau C."/>
            <person name="Gagne P."/>
            <person name="Picq S."/>
            <person name="Vernygora O."/>
            <person name="Keeling C.I."/>
            <person name="Pinkney K."/>
            <person name="Doucet D."/>
            <person name="Wen F."/>
            <person name="Johnston J.S."/>
            <person name="Maaroufi H."/>
            <person name="Boyle B."/>
            <person name="Laroche J."/>
            <person name="Dewar K."/>
            <person name="Juretic N."/>
            <person name="Blackburn G."/>
            <person name="Nisole A."/>
            <person name="Brunet B."/>
            <person name="Brandao M."/>
            <person name="Lumley L."/>
            <person name="Duan J."/>
            <person name="Quan G."/>
            <person name="Lucarotti C.J."/>
            <person name="Roe A.D."/>
            <person name="Sperling F.A.H."/>
            <person name="Levesque R.C."/>
            <person name="Cusson M."/>
        </authorList>
    </citation>
    <scope>NUCLEOTIDE SEQUENCE [LARGE SCALE GENOMIC DNA]</scope>
    <source>
        <strain evidence="1">Glfc:IPQL:Cfum</strain>
    </source>
</reference>
<gene>
    <name evidence="1" type="ORF">MSG28_003519</name>
</gene>
<evidence type="ECO:0000313" key="1">
    <source>
        <dbReference type="EMBL" id="KAI8435143.1"/>
    </source>
</evidence>
<protein>
    <submittedName>
        <fullName evidence="1">Uncharacterized protein</fullName>
    </submittedName>
</protein>
<dbReference type="EMBL" id="CM046105">
    <property type="protein sequence ID" value="KAI8435143.1"/>
    <property type="molecule type" value="Genomic_DNA"/>
</dbReference>
<name>A0ACC0KFT6_CHOFU</name>
<accession>A0ACC0KFT6</accession>